<evidence type="ECO:0000256" key="9">
    <source>
        <dbReference type="ARBA" id="ARBA00023242"/>
    </source>
</evidence>
<dbReference type="EMBL" id="LAEV01001276">
    <property type="protein sequence ID" value="KKA28544.1"/>
    <property type="molecule type" value="Genomic_DNA"/>
</dbReference>
<dbReference type="Gene3D" id="3.40.50.300">
    <property type="entry name" value="P-loop containing nucleotide triphosphate hydrolases"/>
    <property type="match status" value="1"/>
</dbReference>
<feature type="compositionally biased region" description="Polar residues" evidence="10">
    <location>
        <begin position="260"/>
        <end position="274"/>
    </location>
</feature>
<dbReference type="InterPro" id="IPR000330">
    <property type="entry name" value="SNF2_N"/>
</dbReference>
<comment type="subcellular location">
    <subcellularLocation>
        <location evidence="1">Nucleus</location>
    </subcellularLocation>
</comment>
<keyword evidence="7" id="KW-0862">Zinc</keyword>
<comment type="subunit">
    <text evidence="2">Component of the NuA4 histone acetyltransferase complex.</text>
</comment>
<dbReference type="PROSITE" id="PS51194">
    <property type="entry name" value="HELICASE_CTER"/>
    <property type="match status" value="1"/>
</dbReference>
<dbReference type="InterPro" id="IPR014001">
    <property type="entry name" value="Helicase_ATP-bd"/>
</dbReference>
<keyword evidence="8" id="KW-0067">ATP-binding</keyword>
<evidence type="ECO:0000259" key="12">
    <source>
        <dbReference type="PROSITE" id="PS51194"/>
    </source>
</evidence>
<feature type="region of interest" description="Disordered" evidence="10">
    <location>
        <begin position="320"/>
        <end position="378"/>
    </location>
</feature>
<dbReference type="OrthoDB" id="5857104at2759"/>
<dbReference type="GO" id="GO:0140658">
    <property type="term" value="F:ATP-dependent chromatin remodeler activity"/>
    <property type="evidence" value="ECO:0007669"/>
    <property type="project" value="TreeGrafter"/>
</dbReference>
<evidence type="ECO:0000313" key="13">
    <source>
        <dbReference type="EMBL" id="KKA28544.1"/>
    </source>
</evidence>
<dbReference type="Pfam" id="PF15446">
    <property type="entry name" value="zf-PHD-like"/>
    <property type="match status" value="1"/>
</dbReference>
<keyword evidence="3" id="KW-0479">Metal-binding</keyword>
<dbReference type="Pfam" id="PF23615">
    <property type="entry name" value="Chromo_MIT1"/>
    <property type="match status" value="1"/>
</dbReference>
<accession>A0A0F4ZD63</accession>
<dbReference type="GO" id="GO:0003677">
    <property type="term" value="F:DNA binding"/>
    <property type="evidence" value="ECO:0007669"/>
    <property type="project" value="TreeGrafter"/>
</dbReference>
<keyword evidence="14" id="KW-1185">Reference proteome</keyword>
<dbReference type="InterPro" id="IPR049730">
    <property type="entry name" value="SNF2/RAD54-like_C"/>
</dbReference>
<dbReference type="GO" id="GO:0008270">
    <property type="term" value="F:zinc ion binding"/>
    <property type="evidence" value="ECO:0007669"/>
    <property type="project" value="UniProtKB-KW"/>
</dbReference>
<evidence type="ECO:0000259" key="11">
    <source>
        <dbReference type="PROSITE" id="PS51192"/>
    </source>
</evidence>
<evidence type="ECO:0000256" key="8">
    <source>
        <dbReference type="ARBA" id="ARBA00022840"/>
    </source>
</evidence>
<dbReference type="InterPro" id="IPR011011">
    <property type="entry name" value="Znf_FYVE_PHD"/>
</dbReference>
<dbReference type="GO" id="GO:0016887">
    <property type="term" value="F:ATP hydrolysis activity"/>
    <property type="evidence" value="ECO:0007669"/>
    <property type="project" value="TreeGrafter"/>
</dbReference>
<dbReference type="SMART" id="SM00490">
    <property type="entry name" value="HELICc"/>
    <property type="match status" value="1"/>
</dbReference>
<sequence length="1541" mass="173238">MNDLSDHNLDDFDNANSKIPDSDIDMNAMKLNGGDNFEYDTERLLPEVPLALANEAMNVDASSIPEMLGPSEITAEEVEAVQPLEASHDTLNEAPGVTRLDPTNSLGANQNIHSDVDEGSLIPLRSNPSEEVMAIEDQESEPDERVLTDGSILVKRNAPTPSNFEIVLSGPPENVEEYLELMPDYIQHIVSTSMDENGDRWFEVQYLDGRHKMPSDVFDERDSSQQPLRQSSIRDFVHPTRTASREGSKTSDTNEKQGGRSRTTMRQSIGVSHTESSDDELAYDTGGPARKHRLRKTATITTGYLSSENEEGSLLLVRSDIAPSVPGSQGPRKSLRPRRQKSNAQTRLSHDSDIELEAEEPYRRSARTTKNSRSMKENDAMDPESFYIDDNQAPAQPRTIVVKELFKELSETLPFSQRHMQFCDSCKQGTGNGRGILVYCQGCSLSFHQMCLGSRSSREHWATKIGEGDFVLQCRFCIGRTQIKDQLAPCMSTCQGCFQPGKSCAYFSPRRTPKQEQKIREQNGGVDPIVPVDPSLINNVDNVLFRCTKCHRTWHPEHLPPMTSKSSALPNERLKEYMEHWRCYECTKYTAKVNGLVAWRLAKDEAEVALADKSLVKKRTRPEDTEIFVPIDGYPEDQKQYLIKWEHLSYHHVTWMPGAWVYNVVAASSKKAFRKRCYAQYLYKKTAAEAVPEEYLHVDIIFNVKYQPNTPPAKTLEEDMDRIAEISEIYYKPQGLPYSEAVWDAPPDDSSLDIYHSFIVAYQQFLCGKYFEHEPHVHMKKRISKFKQKPFEEVILSSQPPGLKGKLMDYQINGVNWMLRRYHKGNNAILADEMGLGKTVQVISLITTLVQEEPRVWPFLIVVPNSTCPNWRREIKQWSPELRVVTYYGGKDAQNMAYNFELFTSGRASEMKAHVVVMAYESAQDGETLSRFRQIHWAGIVVDEGQRLKNDKNLLYCALGSMRPTFRLLLTGTPLQNNKRELFNLLQFVDSKYDAETLDAEYRELTNEKILELHQLINPYFYRRTKAGVLKFLPPMSQIIVPVSMTVVQEKLCKSIMAKNPQLIQAIFRNTPLKIKERGSLSNILMQLRKCLCHPFLYSDAIEERNDDPEISHRNLIEASGKLILLEALLTRLKEQGHRVLIFSQFLGQLDIIGDFLSGMGMLSARIDGSCSTLERQRSIDRFNAPGSKLFAFLLSTRAGGVGINLATADTVIIMDPDFNPHQDLQALSRAHRIGQRNKVLCLQLMTKDSVEEKIMQMGKKKMALDHALIERMGATADGGKDLESILKHGAEALFTEGKDKERIHYDAAAIEKLLDRSFTKEDHDTSPEAEFTYGKVWSNEGGGQIQDSLGLMGQNSSEAVSSSVWESILAQREAEAAQEAEAKKEILGRGGRTRRAVNYKTNGSAVVKDAGPQSDIDMEQQSVADPDFNGDLQGGKDAKEDIEEASKSDEDFDDDLEFWEAGGKKRHKNRGLVATLGKAAKSLKSTAGATPASAFAEGTPVSTADESNFKPKRKYRRRKSTAVAAASVTNTFSPASGSDA</sequence>
<feature type="domain" description="Helicase ATP-binding" evidence="11">
    <location>
        <begin position="819"/>
        <end position="992"/>
    </location>
</feature>
<gene>
    <name evidence="13" type="ORF">TD95_002250</name>
</gene>
<proteinExistence type="predicted"/>
<feature type="compositionally biased region" description="Polar residues" evidence="10">
    <location>
        <begin position="224"/>
        <end position="233"/>
    </location>
</feature>
<evidence type="ECO:0008006" key="15">
    <source>
        <dbReference type="Google" id="ProtNLM"/>
    </source>
</evidence>
<dbReference type="PANTHER" id="PTHR45623">
    <property type="entry name" value="CHROMODOMAIN-HELICASE-DNA-BINDING PROTEIN 3-RELATED-RELATED"/>
    <property type="match status" value="1"/>
</dbReference>
<keyword evidence="6" id="KW-0378">Hydrolase</keyword>
<evidence type="ECO:0000256" key="5">
    <source>
        <dbReference type="ARBA" id="ARBA00022771"/>
    </source>
</evidence>
<dbReference type="InterPro" id="IPR001650">
    <property type="entry name" value="Helicase_C-like"/>
</dbReference>
<evidence type="ECO:0000256" key="1">
    <source>
        <dbReference type="ARBA" id="ARBA00004123"/>
    </source>
</evidence>
<dbReference type="GO" id="GO:0003682">
    <property type="term" value="F:chromatin binding"/>
    <property type="evidence" value="ECO:0007669"/>
    <property type="project" value="TreeGrafter"/>
</dbReference>
<dbReference type="PROSITE" id="PS51192">
    <property type="entry name" value="HELICASE_ATP_BIND_1"/>
    <property type="match status" value="1"/>
</dbReference>
<dbReference type="InterPro" id="IPR027417">
    <property type="entry name" value="P-loop_NTPase"/>
</dbReference>
<evidence type="ECO:0000256" key="2">
    <source>
        <dbReference type="ARBA" id="ARBA00011353"/>
    </source>
</evidence>
<dbReference type="GO" id="GO:0042393">
    <property type="term" value="F:histone binding"/>
    <property type="evidence" value="ECO:0007669"/>
    <property type="project" value="TreeGrafter"/>
</dbReference>
<dbReference type="GO" id="GO:0005524">
    <property type="term" value="F:ATP binding"/>
    <property type="evidence" value="ECO:0007669"/>
    <property type="project" value="UniProtKB-KW"/>
</dbReference>
<dbReference type="Pfam" id="PF00271">
    <property type="entry name" value="Helicase_C"/>
    <property type="match status" value="1"/>
</dbReference>
<dbReference type="InterPro" id="IPR016197">
    <property type="entry name" value="Chromo-like_dom_sf"/>
</dbReference>
<keyword evidence="5" id="KW-0863">Zinc-finger</keyword>
<dbReference type="InterPro" id="IPR001965">
    <property type="entry name" value="Znf_PHD"/>
</dbReference>
<dbReference type="GO" id="GO:0000785">
    <property type="term" value="C:chromatin"/>
    <property type="evidence" value="ECO:0007669"/>
    <property type="project" value="TreeGrafter"/>
</dbReference>
<dbReference type="Gene3D" id="3.40.50.10810">
    <property type="entry name" value="Tandem AAA-ATPase domain"/>
    <property type="match status" value="1"/>
</dbReference>
<dbReference type="SUPFAM" id="SSF52540">
    <property type="entry name" value="P-loop containing nucleoside triphosphate hydrolases"/>
    <property type="match status" value="2"/>
</dbReference>
<dbReference type="CDD" id="cd17919">
    <property type="entry name" value="DEXHc_Snf"/>
    <property type="match status" value="1"/>
</dbReference>
<dbReference type="InterPro" id="IPR038718">
    <property type="entry name" value="SNF2-like_sf"/>
</dbReference>
<evidence type="ECO:0000256" key="6">
    <source>
        <dbReference type="ARBA" id="ARBA00022801"/>
    </source>
</evidence>
<dbReference type="InterPro" id="IPR013083">
    <property type="entry name" value="Znf_RING/FYVE/PHD"/>
</dbReference>
<feature type="region of interest" description="Disordered" evidence="10">
    <location>
        <begin position="213"/>
        <end position="288"/>
    </location>
</feature>
<dbReference type="CDD" id="cd18793">
    <property type="entry name" value="SF2_C_SNF"/>
    <property type="match status" value="1"/>
</dbReference>
<dbReference type="Pfam" id="PF00176">
    <property type="entry name" value="SNF2-rel_dom"/>
    <property type="match status" value="1"/>
</dbReference>
<keyword evidence="4" id="KW-0547">Nucleotide-binding</keyword>
<keyword evidence="9" id="KW-0539">Nucleus</keyword>
<dbReference type="InterPro" id="IPR041684">
    <property type="entry name" value="Znf-PHD-like"/>
</dbReference>
<evidence type="ECO:0000313" key="14">
    <source>
        <dbReference type="Proteomes" id="UP000033483"/>
    </source>
</evidence>
<dbReference type="Proteomes" id="UP000033483">
    <property type="component" value="Unassembled WGS sequence"/>
</dbReference>
<protein>
    <recommendedName>
        <fullName evidence="15">PHD-type domain-containing protein</fullName>
    </recommendedName>
</protein>
<feature type="compositionally biased region" description="Basic residues" evidence="10">
    <location>
        <begin position="1511"/>
        <end position="1521"/>
    </location>
</feature>
<dbReference type="SMART" id="SM00249">
    <property type="entry name" value="PHD"/>
    <property type="match status" value="1"/>
</dbReference>
<feature type="region of interest" description="Disordered" evidence="10">
    <location>
        <begin position="1"/>
        <end position="22"/>
    </location>
</feature>
<feature type="region of interest" description="Disordered" evidence="10">
    <location>
        <begin position="1486"/>
        <end position="1524"/>
    </location>
</feature>
<evidence type="ECO:0000256" key="3">
    <source>
        <dbReference type="ARBA" id="ARBA00022723"/>
    </source>
</evidence>
<feature type="compositionally biased region" description="Basic and acidic residues" evidence="10">
    <location>
        <begin position="1"/>
        <end position="10"/>
    </location>
</feature>
<dbReference type="PANTHER" id="PTHR45623:SF17">
    <property type="entry name" value="CHROMODOMAIN-HELICASE-DNA-BINDING PROTEIN 3-RELATED"/>
    <property type="match status" value="1"/>
</dbReference>
<feature type="compositionally biased region" description="Basic and acidic residues" evidence="10">
    <location>
        <begin position="1435"/>
        <end position="1450"/>
    </location>
</feature>
<organism evidence="13 14">
    <name type="scientific">Thielaviopsis punctulata</name>
    <dbReference type="NCBI Taxonomy" id="72032"/>
    <lineage>
        <taxon>Eukaryota</taxon>
        <taxon>Fungi</taxon>
        <taxon>Dikarya</taxon>
        <taxon>Ascomycota</taxon>
        <taxon>Pezizomycotina</taxon>
        <taxon>Sordariomycetes</taxon>
        <taxon>Hypocreomycetidae</taxon>
        <taxon>Microascales</taxon>
        <taxon>Ceratocystidaceae</taxon>
        <taxon>Thielaviopsis</taxon>
    </lineage>
</organism>
<dbReference type="SUPFAM" id="SSF54160">
    <property type="entry name" value="Chromo domain-like"/>
    <property type="match status" value="1"/>
</dbReference>
<dbReference type="InterPro" id="IPR056616">
    <property type="entry name" value="Chromo_MIT1"/>
</dbReference>
<comment type="caution">
    <text evidence="13">The sequence shown here is derived from an EMBL/GenBank/DDBJ whole genome shotgun (WGS) entry which is preliminary data.</text>
</comment>
<evidence type="ECO:0000256" key="10">
    <source>
        <dbReference type="SAM" id="MobiDB-lite"/>
    </source>
</evidence>
<feature type="domain" description="Helicase C-terminal" evidence="12">
    <location>
        <begin position="1125"/>
        <end position="1284"/>
    </location>
</feature>
<evidence type="ECO:0000256" key="4">
    <source>
        <dbReference type="ARBA" id="ARBA00022741"/>
    </source>
</evidence>
<name>A0A0F4ZD63_9PEZI</name>
<feature type="region of interest" description="Disordered" evidence="10">
    <location>
        <begin position="1424"/>
        <end position="1454"/>
    </location>
</feature>
<dbReference type="SUPFAM" id="SSF57903">
    <property type="entry name" value="FYVE/PHD zinc finger"/>
    <property type="match status" value="1"/>
</dbReference>
<dbReference type="Gene3D" id="3.30.40.10">
    <property type="entry name" value="Zinc/RING finger domain, C3HC4 (zinc finger)"/>
    <property type="match status" value="1"/>
</dbReference>
<dbReference type="SMART" id="SM00487">
    <property type="entry name" value="DEXDc"/>
    <property type="match status" value="1"/>
</dbReference>
<dbReference type="GO" id="GO:0005634">
    <property type="term" value="C:nucleus"/>
    <property type="evidence" value="ECO:0007669"/>
    <property type="project" value="UniProtKB-SubCell"/>
</dbReference>
<dbReference type="Gene3D" id="2.40.50.40">
    <property type="match status" value="1"/>
</dbReference>
<feature type="compositionally biased region" description="Basic and acidic residues" evidence="10">
    <location>
        <begin position="235"/>
        <end position="258"/>
    </location>
</feature>
<evidence type="ECO:0000256" key="7">
    <source>
        <dbReference type="ARBA" id="ARBA00022833"/>
    </source>
</evidence>
<reference evidence="13 14" key="1">
    <citation type="submission" date="2015-03" db="EMBL/GenBank/DDBJ databases">
        <authorList>
            <person name="Radwan O."/>
            <person name="Al-Naeli F.A."/>
            <person name="Rendon G.A."/>
            <person name="Fields C."/>
        </authorList>
    </citation>
    <scope>NUCLEOTIDE SEQUENCE [LARGE SCALE GENOMIC DNA]</scope>
    <source>
        <strain evidence="13">CR-DP1</strain>
    </source>
</reference>
<feature type="compositionally biased region" description="Basic and acidic residues" evidence="10">
    <location>
        <begin position="213"/>
        <end position="223"/>
    </location>
</feature>